<feature type="compositionally biased region" description="Low complexity" evidence="2">
    <location>
        <begin position="171"/>
        <end position="204"/>
    </location>
</feature>
<dbReference type="InterPro" id="IPR049818">
    <property type="entry name" value="Expansin_EXLX1-like"/>
</dbReference>
<sequence length="409" mass="41132">MKYQGLAILFGAAATASAKHLGEHHGHSQCPKGYTASVYTSYSTIYLDSTSPTATQAVAAAELTTTPSPMVVVEASTLTSTDDAYGSAPTSSAAWDSAVTSSAAGIKAVSTSTEDAPEPTVAVVAEMSTENVVVPAATSSASSSTSAAQVAAINTSPASSLTTAPASAASTTSASSASSSSSSSSSAPSSSDSNSASSSPAANAHQVTSAGSSSGKATFYGGNLSGGTCSFTGYTLPQGMFGTAFSGAEWNNAAECGACVAVTGPNGKTIKAMIVDKCPECEAGHFDLFQNAFAELSALSAGIIPISWEYTSCDLSGPLSLKNKVGTSKYWFSMQVVNANEPVTKLEVSTDGGNSWKSTTRTDYNYFEQSSGFGADSFDVRVTGQSGTTVVVKNVGPTAESVYKASANL</sequence>
<evidence type="ECO:0000259" key="3">
    <source>
        <dbReference type="PROSITE" id="PS50842"/>
    </source>
</evidence>
<dbReference type="SUPFAM" id="SSF49590">
    <property type="entry name" value="PHL pollen allergen"/>
    <property type="match status" value="1"/>
</dbReference>
<accession>A0A8J8WHF2</accession>
<comment type="caution">
    <text evidence="4">The sequence shown here is derived from an EMBL/GenBank/DDBJ whole genome shotgun (WGS) entry which is preliminary data.</text>
</comment>
<proteinExistence type="predicted"/>
<dbReference type="Proteomes" id="UP000631181">
    <property type="component" value="Unassembled WGS sequence"/>
</dbReference>
<dbReference type="NCBIfam" id="NF041144">
    <property type="entry name" value="expansin_EXLX1"/>
    <property type="match status" value="1"/>
</dbReference>
<feature type="compositionally biased region" description="Polar residues" evidence="2">
    <location>
        <begin position="205"/>
        <end position="214"/>
    </location>
</feature>
<feature type="region of interest" description="Disordered" evidence="2">
    <location>
        <begin position="171"/>
        <end position="214"/>
    </location>
</feature>
<dbReference type="CDD" id="cd22272">
    <property type="entry name" value="DPBB_EXLX1-like"/>
    <property type="match status" value="1"/>
</dbReference>
<feature type="domain" description="Expansin-like EG45" evidence="3">
    <location>
        <begin position="226"/>
        <end position="318"/>
    </location>
</feature>
<dbReference type="SUPFAM" id="SSF50685">
    <property type="entry name" value="Barwin-like endoglucanases"/>
    <property type="match status" value="1"/>
</dbReference>
<dbReference type="Gene3D" id="2.60.40.760">
    <property type="entry name" value="Expansin, cellulose-binding-like domain"/>
    <property type="match status" value="1"/>
</dbReference>
<keyword evidence="1" id="KW-0732">Signal</keyword>
<dbReference type="PANTHER" id="PTHR31836">
    <property type="match status" value="1"/>
</dbReference>
<dbReference type="InterPro" id="IPR051477">
    <property type="entry name" value="Expansin_CellWall"/>
</dbReference>
<protein>
    <submittedName>
        <fullName evidence="4">Expansin</fullName>
    </submittedName>
</protein>
<dbReference type="InterPro" id="IPR036908">
    <property type="entry name" value="RlpA-like_sf"/>
</dbReference>
<dbReference type="PROSITE" id="PS50842">
    <property type="entry name" value="EXPANSIN_EG45"/>
    <property type="match status" value="1"/>
</dbReference>
<gene>
    <name evidence="4" type="ORF">PECM_005229</name>
</gene>
<organism evidence="4 5">
    <name type="scientific">Penicillium ucsense</name>
    <dbReference type="NCBI Taxonomy" id="2839758"/>
    <lineage>
        <taxon>Eukaryota</taxon>
        <taxon>Fungi</taxon>
        <taxon>Dikarya</taxon>
        <taxon>Ascomycota</taxon>
        <taxon>Pezizomycotina</taxon>
        <taxon>Eurotiomycetes</taxon>
        <taxon>Eurotiomycetidae</taxon>
        <taxon>Eurotiales</taxon>
        <taxon>Aspergillaceae</taxon>
        <taxon>Penicillium</taxon>
    </lineage>
</organism>
<dbReference type="PANTHER" id="PTHR31836:SF21">
    <property type="entry name" value="EXPANSIN-LIKE PROTEIN 7"/>
    <property type="match status" value="1"/>
</dbReference>
<dbReference type="AlphaFoldDB" id="A0A8J8WHF2"/>
<evidence type="ECO:0000313" key="4">
    <source>
        <dbReference type="EMBL" id="KAF7716727.1"/>
    </source>
</evidence>
<evidence type="ECO:0000256" key="2">
    <source>
        <dbReference type="SAM" id="MobiDB-lite"/>
    </source>
</evidence>
<evidence type="ECO:0000313" key="5">
    <source>
        <dbReference type="Proteomes" id="UP000631181"/>
    </source>
</evidence>
<keyword evidence="5" id="KW-1185">Reference proteome</keyword>
<reference evidence="4" key="1">
    <citation type="journal article" date="2020" name="Front. Microbiol.">
        <title>Gene regulatory networks of Penicillium echinulatum 2HH and Penicillium oxalicum 114-2 inferred by a computational biology approach.</title>
        <authorList>
            <person name="Lenz A.R."/>
            <person name="Galan-Vasquez E."/>
            <person name="Balbinot E."/>
            <person name="De Abreu F.P."/>
            <person name="De Oliveira N.S."/>
            <person name="Da Rosa L.O."/>
            <person name="De Avila E Silva S."/>
            <person name="Camassola M."/>
            <person name="Dillon A.J.P."/>
            <person name="Perez-Rueda E."/>
        </authorList>
    </citation>
    <scope>NUCLEOTIDE SEQUENCE</scope>
    <source>
        <strain evidence="4">S1M29</strain>
    </source>
</reference>
<dbReference type="InterPro" id="IPR007112">
    <property type="entry name" value="Expansin/allergen_DPBB_dom"/>
</dbReference>
<evidence type="ECO:0000256" key="1">
    <source>
        <dbReference type="ARBA" id="ARBA00022729"/>
    </source>
</evidence>
<dbReference type="OrthoDB" id="406505at2759"/>
<name>A0A8J8WHF2_9EURO</name>
<dbReference type="InterPro" id="IPR036749">
    <property type="entry name" value="Expansin_CBD_sf"/>
</dbReference>
<dbReference type="Gene3D" id="2.40.40.10">
    <property type="entry name" value="RlpA-like domain"/>
    <property type="match status" value="1"/>
</dbReference>
<dbReference type="EMBL" id="WIWV01000036">
    <property type="protein sequence ID" value="KAF7716727.1"/>
    <property type="molecule type" value="Genomic_DNA"/>
</dbReference>